<dbReference type="CDD" id="cd00082">
    <property type="entry name" value="HisKA"/>
    <property type="match status" value="1"/>
</dbReference>
<dbReference type="InterPro" id="IPR004358">
    <property type="entry name" value="Sig_transdc_His_kin-like_C"/>
</dbReference>
<dbReference type="AlphaFoldDB" id="A0A1T5N979"/>
<dbReference type="Pfam" id="PF00512">
    <property type="entry name" value="HisKA"/>
    <property type="match status" value="1"/>
</dbReference>
<evidence type="ECO:0000256" key="3">
    <source>
        <dbReference type="ARBA" id="ARBA00022553"/>
    </source>
</evidence>
<dbReference type="Gene3D" id="1.10.287.130">
    <property type="match status" value="1"/>
</dbReference>
<keyword evidence="7" id="KW-1133">Transmembrane helix</keyword>
<dbReference type="GO" id="GO:0016036">
    <property type="term" value="P:cellular response to phosphate starvation"/>
    <property type="evidence" value="ECO:0007669"/>
    <property type="project" value="TreeGrafter"/>
</dbReference>
<evidence type="ECO:0000256" key="4">
    <source>
        <dbReference type="ARBA" id="ARBA00022679"/>
    </source>
</evidence>
<evidence type="ECO:0000256" key="2">
    <source>
        <dbReference type="ARBA" id="ARBA00012438"/>
    </source>
</evidence>
<dbReference type="CDD" id="cd00075">
    <property type="entry name" value="HATPase"/>
    <property type="match status" value="1"/>
</dbReference>
<dbReference type="PROSITE" id="PS50109">
    <property type="entry name" value="HIS_KIN"/>
    <property type="match status" value="1"/>
</dbReference>
<dbReference type="InterPro" id="IPR036890">
    <property type="entry name" value="HATPase_C_sf"/>
</dbReference>
<dbReference type="Gene3D" id="3.30.565.10">
    <property type="entry name" value="Histidine kinase-like ATPase, C-terminal domain"/>
    <property type="match status" value="1"/>
</dbReference>
<comment type="catalytic activity">
    <reaction evidence="1">
        <text>ATP + protein L-histidine = ADP + protein N-phospho-L-histidine.</text>
        <dbReference type="EC" id="2.7.13.3"/>
    </reaction>
</comment>
<dbReference type="GO" id="GO:0005886">
    <property type="term" value="C:plasma membrane"/>
    <property type="evidence" value="ECO:0007669"/>
    <property type="project" value="TreeGrafter"/>
</dbReference>
<dbReference type="GO" id="GO:0000155">
    <property type="term" value="F:phosphorelay sensor kinase activity"/>
    <property type="evidence" value="ECO:0007669"/>
    <property type="project" value="InterPro"/>
</dbReference>
<proteinExistence type="predicted"/>
<keyword evidence="7" id="KW-0812">Transmembrane</keyword>
<dbReference type="RefSeq" id="WP_079468124.1">
    <property type="nucleotide sequence ID" value="NZ_FUZZ01000001.1"/>
</dbReference>
<dbReference type="SMART" id="SM00387">
    <property type="entry name" value="HATPase_c"/>
    <property type="match status" value="1"/>
</dbReference>
<evidence type="ECO:0000256" key="6">
    <source>
        <dbReference type="ARBA" id="ARBA00023012"/>
    </source>
</evidence>
<dbReference type="InterPro" id="IPR036097">
    <property type="entry name" value="HisK_dim/P_sf"/>
</dbReference>
<dbReference type="Pfam" id="PF02518">
    <property type="entry name" value="HATPase_c"/>
    <property type="match status" value="1"/>
</dbReference>
<evidence type="ECO:0000259" key="8">
    <source>
        <dbReference type="PROSITE" id="PS50109"/>
    </source>
</evidence>
<reference evidence="9 10" key="1">
    <citation type="submission" date="2017-02" db="EMBL/GenBank/DDBJ databases">
        <authorList>
            <person name="Peterson S.W."/>
        </authorList>
    </citation>
    <scope>NUCLEOTIDE SEQUENCE [LARGE SCALE GENOMIC DNA]</scope>
    <source>
        <strain evidence="9 10">DSM 18108</strain>
    </source>
</reference>
<organism evidence="9 10">
    <name type="scientific">Chitinophaga ginsengisegetis</name>
    <dbReference type="NCBI Taxonomy" id="393003"/>
    <lineage>
        <taxon>Bacteria</taxon>
        <taxon>Pseudomonadati</taxon>
        <taxon>Bacteroidota</taxon>
        <taxon>Chitinophagia</taxon>
        <taxon>Chitinophagales</taxon>
        <taxon>Chitinophagaceae</taxon>
        <taxon>Chitinophaga</taxon>
    </lineage>
</organism>
<dbReference type="InterPro" id="IPR003661">
    <property type="entry name" value="HisK_dim/P_dom"/>
</dbReference>
<protein>
    <recommendedName>
        <fullName evidence="2">histidine kinase</fullName>
        <ecNumber evidence="2">2.7.13.3</ecNumber>
    </recommendedName>
</protein>
<accession>A0A1T5N979</accession>
<keyword evidence="3" id="KW-0597">Phosphoprotein</keyword>
<feature type="domain" description="Histidine kinase" evidence="8">
    <location>
        <begin position="169"/>
        <end position="386"/>
    </location>
</feature>
<dbReference type="PANTHER" id="PTHR45453">
    <property type="entry name" value="PHOSPHATE REGULON SENSOR PROTEIN PHOR"/>
    <property type="match status" value="1"/>
</dbReference>
<evidence type="ECO:0000256" key="5">
    <source>
        <dbReference type="ARBA" id="ARBA00022777"/>
    </source>
</evidence>
<dbReference type="Proteomes" id="UP000190166">
    <property type="component" value="Unassembled WGS sequence"/>
</dbReference>
<evidence type="ECO:0000313" key="9">
    <source>
        <dbReference type="EMBL" id="SKC97020.1"/>
    </source>
</evidence>
<dbReference type="GO" id="GO:0004721">
    <property type="term" value="F:phosphoprotein phosphatase activity"/>
    <property type="evidence" value="ECO:0007669"/>
    <property type="project" value="TreeGrafter"/>
</dbReference>
<feature type="transmembrane region" description="Helical" evidence="7">
    <location>
        <begin position="7"/>
        <end position="28"/>
    </location>
</feature>
<keyword evidence="10" id="KW-1185">Reference proteome</keyword>
<dbReference type="STRING" id="393003.SAMN05660461_0817"/>
<dbReference type="SMART" id="SM00388">
    <property type="entry name" value="HisKA"/>
    <property type="match status" value="1"/>
</dbReference>
<dbReference type="InterPro" id="IPR003594">
    <property type="entry name" value="HATPase_dom"/>
</dbReference>
<dbReference type="EC" id="2.7.13.3" evidence="2"/>
<dbReference type="EMBL" id="FUZZ01000001">
    <property type="protein sequence ID" value="SKC97020.1"/>
    <property type="molecule type" value="Genomic_DNA"/>
</dbReference>
<keyword evidence="5 9" id="KW-0418">Kinase</keyword>
<evidence type="ECO:0000256" key="7">
    <source>
        <dbReference type="SAM" id="Phobius"/>
    </source>
</evidence>
<keyword evidence="6" id="KW-0902">Two-component regulatory system</keyword>
<name>A0A1T5N979_9BACT</name>
<dbReference type="PANTHER" id="PTHR45453:SF1">
    <property type="entry name" value="PHOSPHATE REGULON SENSOR PROTEIN PHOR"/>
    <property type="match status" value="1"/>
</dbReference>
<dbReference type="SUPFAM" id="SSF55874">
    <property type="entry name" value="ATPase domain of HSP90 chaperone/DNA topoisomerase II/histidine kinase"/>
    <property type="match status" value="1"/>
</dbReference>
<dbReference type="PRINTS" id="PR00344">
    <property type="entry name" value="BCTRLSENSOR"/>
</dbReference>
<evidence type="ECO:0000313" key="10">
    <source>
        <dbReference type="Proteomes" id="UP000190166"/>
    </source>
</evidence>
<dbReference type="InterPro" id="IPR005467">
    <property type="entry name" value="His_kinase_dom"/>
</dbReference>
<dbReference type="SUPFAM" id="SSF47384">
    <property type="entry name" value="Homodimeric domain of signal transducing histidine kinase"/>
    <property type="match status" value="1"/>
</dbReference>
<evidence type="ECO:0000256" key="1">
    <source>
        <dbReference type="ARBA" id="ARBA00000085"/>
    </source>
</evidence>
<keyword evidence="4" id="KW-0808">Transferase</keyword>
<keyword evidence="7" id="KW-0472">Membrane</keyword>
<sequence>MKSYLEIIRLWIILPSIIVVCLLANWIYQTYRSEKTIFRSYATKILEQVYETMAKDATDLNVYTLQEQYRQRLEEECIFTPFQLYADTSIYRVKNDPRLLRIIPPVNNTGKISGVIFGKETGYGFDYTSFSIAISVVIMMHIIRWGRESWCNLNREKKLEQLKQNFITDITHELNTPLSVLHATNEALLTYKGMNNPEMTERYLKHNKKELDNLQELILRIINIVRLEEQERDIKIAPLFPEEILDNIKQRFSYKSQAIITIDILSPEPVIETDQHDFETILNHLLDNALKYNHHPVPEIRITVKANPTGIILTIADNGDGIHEKDLPFIFDKFYRVHQGDRHDVKGFGIGLSHVKLLIQKLNAQIHVQSTPGNGTQFTLQFPYYAKNKTTAG</sequence>
<dbReference type="InterPro" id="IPR050351">
    <property type="entry name" value="BphY/WalK/GraS-like"/>
</dbReference>
<gene>
    <name evidence="9" type="ORF">SAMN05660461_0817</name>
</gene>